<dbReference type="RefSeq" id="WP_353423178.1">
    <property type="nucleotide sequence ID" value="NZ_CP117826.1"/>
</dbReference>
<dbReference type="SUPFAM" id="SSF47090">
    <property type="entry name" value="PGBD-like"/>
    <property type="match status" value="2"/>
</dbReference>
<accession>A0AAU8A6V0</accession>
<dbReference type="AlphaFoldDB" id="A0AAU8A6V0"/>
<dbReference type="EMBL" id="CP117826">
    <property type="protein sequence ID" value="XCC61797.1"/>
    <property type="molecule type" value="Genomic_DNA"/>
</dbReference>
<evidence type="ECO:0000256" key="1">
    <source>
        <dbReference type="ARBA" id="ARBA00022801"/>
    </source>
</evidence>
<dbReference type="InterPro" id="IPR002477">
    <property type="entry name" value="Peptidoglycan-bd-like"/>
</dbReference>
<dbReference type="Gene3D" id="3.40.630.40">
    <property type="entry name" value="Zn-dependent exopeptidases"/>
    <property type="match status" value="1"/>
</dbReference>
<proteinExistence type="predicted"/>
<keyword evidence="1 3" id="KW-0378">Hydrolase</keyword>
<dbReference type="EC" id="3.5.1.28" evidence="3"/>
<name>A0AAU8A6V0_9FIRM</name>
<dbReference type="Pfam" id="PF01520">
    <property type="entry name" value="Amidase_3"/>
    <property type="match status" value="1"/>
</dbReference>
<gene>
    <name evidence="3" type="ORF">PUP29_09690</name>
</gene>
<dbReference type="InterPro" id="IPR036365">
    <property type="entry name" value="PGBD-like_sf"/>
</dbReference>
<evidence type="ECO:0000313" key="3">
    <source>
        <dbReference type="EMBL" id="XCC61797.1"/>
    </source>
</evidence>
<dbReference type="PANTHER" id="PTHR30404:SF0">
    <property type="entry name" value="N-ACETYLMURAMOYL-L-ALANINE AMIDASE AMIC"/>
    <property type="match status" value="1"/>
</dbReference>
<dbReference type="PANTHER" id="PTHR30404">
    <property type="entry name" value="N-ACETYLMURAMOYL-L-ALANINE AMIDASE"/>
    <property type="match status" value="1"/>
</dbReference>
<protein>
    <submittedName>
        <fullName evidence="3">N-acetylmuramoyl-L-alanine amidase</fullName>
        <ecNumber evidence="3">3.5.1.28</ecNumber>
    </submittedName>
</protein>
<organism evidence="3">
    <name type="scientific">Christensenella massiliensis</name>
    <dbReference type="NCBI Taxonomy" id="1805714"/>
    <lineage>
        <taxon>Bacteria</taxon>
        <taxon>Bacillati</taxon>
        <taxon>Bacillota</taxon>
        <taxon>Clostridia</taxon>
        <taxon>Christensenellales</taxon>
        <taxon>Christensenellaceae</taxon>
        <taxon>Christensenella</taxon>
    </lineage>
</organism>
<sequence>MSKIYINPGHGGTDSGAVGIGGRQEKADNLRYASAVAEKLRAAGHDVKLERDSDVLINVKDIAERANAWGADYFIAFHRNSGGGTGAECLIVSSASAKSREMAQAIQNALAAVGFKNRGVKVQDKNTYVLSHTTMPATTIECGFIDNAGDNALFDSKQGEIVQGITDAVLSIAGGAEQSPATPPAQPACTKKPFTLDHVVKKGSKEAVVGSIQNNLLAMGYDLGSTGIDNNFGTKTDAAVRDVQKNGGVTVDGQVGKNTAPLLGGTWAEKSAPAASIPTLTRNLKLTSPMMRGDDVRQAQERLEKHLAQPGRIDGVFGNSTKEAVIRFQQARKNEGRDIGEVDGVIGPKTWKILWE</sequence>
<dbReference type="Gene3D" id="1.10.101.10">
    <property type="entry name" value="PGBD-like superfamily/PGBD"/>
    <property type="match status" value="2"/>
</dbReference>
<dbReference type="GO" id="GO:0030288">
    <property type="term" value="C:outer membrane-bounded periplasmic space"/>
    <property type="evidence" value="ECO:0007669"/>
    <property type="project" value="TreeGrafter"/>
</dbReference>
<dbReference type="SMART" id="SM00646">
    <property type="entry name" value="Ami_3"/>
    <property type="match status" value="1"/>
</dbReference>
<dbReference type="SUPFAM" id="SSF53187">
    <property type="entry name" value="Zn-dependent exopeptidases"/>
    <property type="match status" value="1"/>
</dbReference>
<dbReference type="GO" id="GO:0008745">
    <property type="term" value="F:N-acetylmuramoyl-L-alanine amidase activity"/>
    <property type="evidence" value="ECO:0007669"/>
    <property type="project" value="UniProtKB-EC"/>
</dbReference>
<dbReference type="InterPro" id="IPR050695">
    <property type="entry name" value="N-acetylmuramoyl_amidase_3"/>
</dbReference>
<dbReference type="InterPro" id="IPR036366">
    <property type="entry name" value="PGBDSf"/>
</dbReference>
<dbReference type="InterPro" id="IPR002508">
    <property type="entry name" value="MurNAc-LAA_cat"/>
</dbReference>
<reference evidence="3" key="1">
    <citation type="submission" date="2023-02" db="EMBL/GenBank/DDBJ databases">
        <title>Gut commensal Christensenella minuta modulates host metabolism via a new class of secondary bile acids.</title>
        <authorList>
            <person name="Liu C."/>
        </authorList>
    </citation>
    <scope>NUCLEOTIDE SEQUENCE</scope>
    <source>
        <strain evidence="3">CA70</strain>
    </source>
</reference>
<dbReference type="CDD" id="cd02696">
    <property type="entry name" value="MurNAc-LAA"/>
    <property type="match status" value="1"/>
</dbReference>
<feature type="domain" description="MurNAc-LAA" evidence="2">
    <location>
        <begin position="63"/>
        <end position="170"/>
    </location>
</feature>
<dbReference type="GO" id="GO:0009253">
    <property type="term" value="P:peptidoglycan catabolic process"/>
    <property type="evidence" value="ECO:0007669"/>
    <property type="project" value="InterPro"/>
</dbReference>
<dbReference type="Pfam" id="PF01471">
    <property type="entry name" value="PG_binding_1"/>
    <property type="match status" value="2"/>
</dbReference>
<evidence type="ECO:0000259" key="2">
    <source>
        <dbReference type="SMART" id="SM00646"/>
    </source>
</evidence>